<evidence type="ECO:0000259" key="8">
    <source>
        <dbReference type="PROSITE" id="PS50850"/>
    </source>
</evidence>
<evidence type="ECO:0000313" key="10">
    <source>
        <dbReference type="Proteomes" id="UP000092086"/>
    </source>
</evidence>
<dbReference type="PROSITE" id="PS00216">
    <property type="entry name" value="SUGAR_TRANSPORT_1"/>
    <property type="match status" value="1"/>
</dbReference>
<keyword evidence="5 7" id="KW-1133">Transmembrane helix</keyword>
<comment type="similarity">
    <text evidence="2">Belongs to the major facilitator superfamily. TCR/Tet family.</text>
</comment>
<comment type="caution">
    <text evidence="9">The sequence shown here is derived from an EMBL/GenBank/DDBJ whole genome shotgun (WGS) entry which is preliminary data.</text>
</comment>
<gene>
    <name evidence="9" type="ORF">A5672_14935</name>
</gene>
<evidence type="ECO:0000256" key="5">
    <source>
        <dbReference type="ARBA" id="ARBA00022989"/>
    </source>
</evidence>
<dbReference type="Gene3D" id="1.20.1250.20">
    <property type="entry name" value="MFS general substrate transporter like domains"/>
    <property type="match status" value="1"/>
</dbReference>
<feature type="transmembrane region" description="Helical" evidence="7">
    <location>
        <begin position="291"/>
        <end position="313"/>
    </location>
</feature>
<feature type="transmembrane region" description="Helical" evidence="7">
    <location>
        <begin position="66"/>
        <end position="84"/>
    </location>
</feature>
<evidence type="ECO:0000256" key="6">
    <source>
        <dbReference type="ARBA" id="ARBA00023136"/>
    </source>
</evidence>
<dbReference type="CDD" id="cd17325">
    <property type="entry name" value="MFS_MdtG_SLC18_like"/>
    <property type="match status" value="1"/>
</dbReference>
<dbReference type="Proteomes" id="UP000092086">
    <property type="component" value="Unassembled WGS sequence"/>
</dbReference>
<feature type="transmembrane region" description="Helical" evidence="7">
    <location>
        <begin position="325"/>
        <end position="348"/>
    </location>
</feature>
<evidence type="ECO:0000256" key="2">
    <source>
        <dbReference type="ARBA" id="ARBA00007520"/>
    </source>
</evidence>
<dbReference type="Pfam" id="PF07690">
    <property type="entry name" value="MFS_1"/>
    <property type="match status" value="1"/>
</dbReference>
<protein>
    <recommendedName>
        <fullName evidence="8">Major facilitator superfamily (MFS) profile domain-containing protein</fullName>
    </recommendedName>
</protein>
<dbReference type="InterPro" id="IPR011701">
    <property type="entry name" value="MFS"/>
</dbReference>
<evidence type="ECO:0000313" key="9">
    <source>
        <dbReference type="EMBL" id="OBG39386.1"/>
    </source>
</evidence>
<feature type="transmembrane region" description="Helical" evidence="7">
    <location>
        <begin position="152"/>
        <end position="172"/>
    </location>
</feature>
<dbReference type="PROSITE" id="PS50850">
    <property type="entry name" value="MFS"/>
    <property type="match status" value="1"/>
</dbReference>
<dbReference type="SUPFAM" id="SSF103473">
    <property type="entry name" value="MFS general substrate transporter"/>
    <property type="match status" value="1"/>
</dbReference>
<reference evidence="9 10" key="1">
    <citation type="submission" date="2016-06" db="EMBL/GenBank/DDBJ databases">
        <authorList>
            <person name="Sutton G."/>
            <person name="Brinkac L."/>
            <person name="Sanka R."/>
            <person name="Adams M."/>
            <person name="Lau E."/>
            <person name="Sam S."/>
            <person name="Sreng N."/>
            <person name="Him V."/>
            <person name="Kerleguer A."/>
            <person name="Cheng S."/>
        </authorList>
    </citation>
    <scope>NUCLEOTIDE SEQUENCE [LARGE SCALE GENOMIC DNA]</scope>
    <source>
        <strain evidence="9 10">E2978</strain>
    </source>
</reference>
<sequence length="386" mass="39651">MIPAAAAVFLDYASLMVVMPLLPLWSRHLGATPVLLGALLTTYAAAQLACMPALGALSDRYGRKPVMVTSLALSATSFALIAVADSLPVLFAARIVGGPGASIVGAAHAIVSDRVPTARQARAMGCLGAAVGAAHAVGPALGGALTHFGPSVPMWVAAALSAGNTVITWALLPETRRGSEPDTSRAPTLRWRELLRDRRIRELTAIALILGCVTATLETVLVLFVHRTLGWGQSPIAWLRAYHGAVAIIVQLWIIGRCAARFGERRVALGALAVTGVGLVVLGLGATAVPILLAVGFIAIGTGLISPLLATLFSFASPPSNRGAVLGFAHGLTVVAHLFVPLTAGAAFTWSIGSPFLVAGLSCALGACLLAANSRTLLIPREATNE</sequence>
<accession>A0ABD6P1N8</accession>
<feature type="transmembrane region" description="Helical" evidence="7">
    <location>
        <begin position="203"/>
        <end position="225"/>
    </location>
</feature>
<feature type="transmembrane region" description="Helical" evidence="7">
    <location>
        <begin position="354"/>
        <end position="372"/>
    </location>
</feature>
<dbReference type="RefSeq" id="WP_068208892.1">
    <property type="nucleotide sequence ID" value="NZ_LZIT01000126.1"/>
</dbReference>
<dbReference type="EMBL" id="LZIT01000126">
    <property type="protein sequence ID" value="OBG39386.1"/>
    <property type="molecule type" value="Genomic_DNA"/>
</dbReference>
<dbReference type="GO" id="GO:0005886">
    <property type="term" value="C:plasma membrane"/>
    <property type="evidence" value="ECO:0007669"/>
    <property type="project" value="UniProtKB-SubCell"/>
</dbReference>
<proteinExistence type="inferred from homology"/>
<dbReference type="PANTHER" id="PTHR23504">
    <property type="entry name" value="MAJOR FACILITATOR SUPERFAMILY DOMAIN-CONTAINING PROTEIN 10"/>
    <property type="match status" value="1"/>
</dbReference>
<keyword evidence="4 7" id="KW-0812">Transmembrane</keyword>
<dbReference type="InterPro" id="IPR020846">
    <property type="entry name" value="MFS_dom"/>
</dbReference>
<comment type="subcellular location">
    <subcellularLocation>
        <location evidence="1">Cell membrane</location>
        <topology evidence="1">Multi-pass membrane protein</topology>
    </subcellularLocation>
</comment>
<dbReference type="PRINTS" id="PR01035">
    <property type="entry name" value="TCRTETA"/>
</dbReference>
<dbReference type="PANTHER" id="PTHR23504:SF15">
    <property type="entry name" value="MAJOR FACILITATOR SUPERFAMILY (MFS) PROFILE DOMAIN-CONTAINING PROTEIN"/>
    <property type="match status" value="1"/>
</dbReference>
<feature type="domain" description="Major facilitator superfamily (MFS) profile" evidence="8">
    <location>
        <begin position="1"/>
        <end position="378"/>
    </location>
</feature>
<dbReference type="AlphaFoldDB" id="A0ABD6P1N8"/>
<keyword evidence="3" id="KW-0813">Transport</keyword>
<feature type="transmembrane region" description="Helical" evidence="7">
    <location>
        <begin position="237"/>
        <end position="255"/>
    </location>
</feature>
<feature type="transmembrane region" description="Helical" evidence="7">
    <location>
        <begin position="90"/>
        <end position="111"/>
    </location>
</feature>
<dbReference type="InterPro" id="IPR005829">
    <property type="entry name" value="Sugar_transporter_CS"/>
</dbReference>
<evidence type="ECO:0000256" key="7">
    <source>
        <dbReference type="SAM" id="Phobius"/>
    </source>
</evidence>
<dbReference type="InterPro" id="IPR036259">
    <property type="entry name" value="MFS_trans_sf"/>
</dbReference>
<evidence type="ECO:0000256" key="1">
    <source>
        <dbReference type="ARBA" id="ARBA00004651"/>
    </source>
</evidence>
<dbReference type="InterPro" id="IPR001958">
    <property type="entry name" value="Tet-R_TetA/multi-R_MdtG-like"/>
</dbReference>
<organism evidence="9 10">
    <name type="scientific">Mycobacterium alsense</name>
    <dbReference type="NCBI Taxonomy" id="324058"/>
    <lineage>
        <taxon>Bacteria</taxon>
        <taxon>Bacillati</taxon>
        <taxon>Actinomycetota</taxon>
        <taxon>Actinomycetes</taxon>
        <taxon>Mycobacteriales</taxon>
        <taxon>Mycobacteriaceae</taxon>
        <taxon>Mycobacterium</taxon>
    </lineage>
</organism>
<name>A0ABD6P1N8_9MYCO</name>
<feature type="transmembrane region" description="Helical" evidence="7">
    <location>
        <begin position="7"/>
        <end position="25"/>
    </location>
</feature>
<feature type="transmembrane region" description="Helical" evidence="7">
    <location>
        <begin position="267"/>
        <end position="285"/>
    </location>
</feature>
<evidence type="ECO:0000256" key="4">
    <source>
        <dbReference type="ARBA" id="ARBA00022692"/>
    </source>
</evidence>
<feature type="transmembrane region" description="Helical" evidence="7">
    <location>
        <begin position="31"/>
        <end position="54"/>
    </location>
</feature>
<keyword evidence="6 7" id="KW-0472">Membrane</keyword>
<evidence type="ECO:0000256" key="3">
    <source>
        <dbReference type="ARBA" id="ARBA00022448"/>
    </source>
</evidence>
<feature type="transmembrane region" description="Helical" evidence="7">
    <location>
        <begin position="123"/>
        <end position="146"/>
    </location>
</feature>